<dbReference type="Proteomes" id="UP000800200">
    <property type="component" value="Unassembled WGS sequence"/>
</dbReference>
<gene>
    <name evidence="1" type="ORF">K469DRAFT_707529</name>
</gene>
<accession>A0A6A6E1P7</accession>
<name>A0A6A6E1P7_9PEZI</name>
<reference evidence="1" key="1">
    <citation type="journal article" date="2020" name="Stud. Mycol.">
        <title>101 Dothideomycetes genomes: a test case for predicting lifestyles and emergence of pathogens.</title>
        <authorList>
            <person name="Haridas S."/>
            <person name="Albert R."/>
            <person name="Binder M."/>
            <person name="Bloem J."/>
            <person name="Labutti K."/>
            <person name="Salamov A."/>
            <person name="Andreopoulos B."/>
            <person name="Baker S."/>
            <person name="Barry K."/>
            <person name="Bills G."/>
            <person name="Bluhm B."/>
            <person name="Cannon C."/>
            <person name="Castanera R."/>
            <person name="Culley D."/>
            <person name="Daum C."/>
            <person name="Ezra D."/>
            <person name="Gonzalez J."/>
            <person name="Henrissat B."/>
            <person name="Kuo A."/>
            <person name="Liang C."/>
            <person name="Lipzen A."/>
            <person name="Lutzoni F."/>
            <person name="Magnuson J."/>
            <person name="Mondo S."/>
            <person name="Nolan M."/>
            <person name="Ohm R."/>
            <person name="Pangilinan J."/>
            <person name="Park H.-J."/>
            <person name="Ramirez L."/>
            <person name="Alfaro M."/>
            <person name="Sun H."/>
            <person name="Tritt A."/>
            <person name="Yoshinaga Y."/>
            <person name="Zwiers L.-H."/>
            <person name="Turgeon B."/>
            <person name="Goodwin S."/>
            <person name="Spatafora J."/>
            <person name="Crous P."/>
            <person name="Grigoriev I."/>
        </authorList>
    </citation>
    <scope>NUCLEOTIDE SEQUENCE</scope>
    <source>
        <strain evidence="1">CBS 207.26</strain>
    </source>
</reference>
<sequence length="65" mass="7330">MDPSPSVDILSTLPPPYPPSLAYRLVRSLTRVFSRPPSTRRLCSHSIILYSSPFLLLFDAGSYYI</sequence>
<proteinExistence type="predicted"/>
<organism evidence="1 2">
    <name type="scientific">Zopfia rhizophila CBS 207.26</name>
    <dbReference type="NCBI Taxonomy" id="1314779"/>
    <lineage>
        <taxon>Eukaryota</taxon>
        <taxon>Fungi</taxon>
        <taxon>Dikarya</taxon>
        <taxon>Ascomycota</taxon>
        <taxon>Pezizomycotina</taxon>
        <taxon>Dothideomycetes</taxon>
        <taxon>Dothideomycetes incertae sedis</taxon>
        <taxon>Zopfiaceae</taxon>
        <taxon>Zopfia</taxon>
    </lineage>
</organism>
<dbReference type="AlphaFoldDB" id="A0A6A6E1P7"/>
<keyword evidence="2" id="KW-1185">Reference proteome</keyword>
<evidence type="ECO:0000313" key="1">
    <source>
        <dbReference type="EMBL" id="KAF2185851.1"/>
    </source>
</evidence>
<protein>
    <submittedName>
        <fullName evidence="1">Uncharacterized protein</fullName>
    </submittedName>
</protein>
<evidence type="ECO:0000313" key="2">
    <source>
        <dbReference type="Proteomes" id="UP000800200"/>
    </source>
</evidence>
<dbReference type="EMBL" id="ML994632">
    <property type="protein sequence ID" value="KAF2185851.1"/>
    <property type="molecule type" value="Genomic_DNA"/>
</dbReference>